<evidence type="ECO:0000313" key="2">
    <source>
        <dbReference type="EMBL" id="CAE8738177.1"/>
    </source>
</evidence>
<protein>
    <recommendedName>
        <fullName evidence="4">3'-5' exonuclease domain-containing protein</fullName>
    </recommendedName>
</protein>
<gene>
    <name evidence="2" type="ORF">PGLA2088_LOCUS49075</name>
</gene>
<reference evidence="2" key="1">
    <citation type="submission" date="2021-02" db="EMBL/GenBank/DDBJ databases">
        <authorList>
            <person name="Dougan E. K."/>
            <person name="Rhodes N."/>
            <person name="Thang M."/>
            <person name="Chan C."/>
        </authorList>
    </citation>
    <scope>NUCLEOTIDE SEQUENCE</scope>
</reference>
<dbReference type="InterPro" id="IPR036397">
    <property type="entry name" value="RNaseH_sf"/>
</dbReference>
<comment type="caution">
    <text evidence="2">The sequence shown here is derived from an EMBL/GenBank/DDBJ whole genome shotgun (WGS) entry which is preliminary data.</text>
</comment>
<accession>A0A813LTY3</accession>
<evidence type="ECO:0008006" key="4">
    <source>
        <dbReference type="Google" id="ProtNLM"/>
    </source>
</evidence>
<dbReference type="AlphaFoldDB" id="A0A813LTY3"/>
<name>A0A813LTY3_POLGL</name>
<dbReference type="Proteomes" id="UP000626109">
    <property type="component" value="Unassembled WGS sequence"/>
</dbReference>
<evidence type="ECO:0000256" key="1">
    <source>
        <dbReference type="SAM" id="MobiDB-lite"/>
    </source>
</evidence>
<organism evidence="2 3">
    <name type="scientific">Polarella glacialis</name>
    <name type="common">Dinoflagellate</name>
    <dbReference type="NCBI Taxonomy" id="89957"/>
    <lineage>
        <taxon>Eukaryota</taxon>
        <taxon>Sar</taxon>
        <taxon>Alveolata</taxon>
        <taxon>Dinophyceae</taxon>
        <taxon>Suessiales</taxon>
        <taxon>Suessiaceae</taxon>
        <taxon>Polarella</taxon>
    </lineage>
</organism>
<feature type="region of interest" description="Disordered" evidence="1">
    <location>
        <begin position="379"/>
        <end position="468"/>
    </location>
</feature>
<dbReference type="Gene3D" id="3.30.420.10">
    <property type="entry name" value="Ribonuclease H-like superfamily/Ribonuclease H"/>
    <property type="match status" value="1"/>
</dbReference>
<feature type="compositionally biased region" description="Basic and acidic residues" evidence="1">
    <location>
        <begin position="395"/>
        <end position="434"/>
    </location>
</feature>
<dbReference type="GO" id="GO:0003676">
    <property type="term" value="F:nucleic acid binding"/>
    <property type="evidence" value="ECO:0007669"/>
    <property type="project" value="InterPro"/>
</dbReference>
<dbReference type="SUPFAM" id="SSF53098">
    <property type="entry name" value="Ribonuclease H-like"/>
    <property type="match status" value="1"/>
</dbReference>
<feature type="compositionally biased region" description="Polar residues" evidence="1">
    <location>
        <begin position="452"/>
        <end position="462"/>
    </location>
</feature>
<evidence type="ECO:0000313" key="3">
    <source>
        <dbReference type="Proteomes" id="UP000626109"/>
    </source>
</evidence>
<sequence>MVAPSAPADRLRQILDQPSSVAQLERLCAALGWGKEISYEADGGWLAVVTCGLGDSRRVESNAHHPRTKKGEKAGRAAAAAQAVEELLALAARELAQKPVMLQDVFRESFPKSILESGKDAWARFWAQMEQLDASSPRAVGVSTEGNDGSGLPVLVQVAAPGLVILELPRASRNGELLPDLKRLLADESITKVFCDSAAQRDMRSLGLSHESPGVVDLELSASEKLGKSSGLRGLARIASLVLGIRAEKGDSSVLDEFDKGGGARSLSEFSSKAQDFAAMEAHGTLKTWEALRLATGAAPKQQKAGAKKLKKRKASAINADVAKLDHDVDIKAIDANVAKPDLDVEIKVPAKKLKKSKVKDKAVPEIEDEILALEEQLRALGTEKPKAKKAKKPKALETGKPKALETERPKALETEKPKAVETERPKALETEKPKAKKLKLKSKPQPGAATASIQQPKQLPSSGGEERLKWKGWKNALDDELKAAGGSLPWKQLQAALVARRDACRQAALPASMKKVAKKQVALACTNELGLRALASVPETYLSPHDNLVRLP</sequence>
<dbReference type="EMBL" id="CAJNNW010036897">
    <property type="protein sequence ID" value="CAE8738177.1"/>
    <property type="molecule type" value="Genomic_DNA"/>
</dbReference>
<proteinExistence type="predicted"/>
<dbReference type="InterPro" id="IPR012337">
    <property type="entry name" value="RNaseH-like_sf"/>
</dbReference>